<dbReference type="Proteomes" id="UP000007266">
    <property type="component" value="Linkage group 9"/>
</dbReference>
<evidence type="ECO:0000256" key="1">
    <source>
        <dbReference type="SAM" id="Phobius"/>
    </source>
</evidence>
<dbReference type="PANTHER" id="PTHR10974">
    <property type="entry name" value="FI08016P-RELATED"/>
    <property type="match status" value="1"/>
</dbReference>
<dbReference type="InterPro" id="IPR017850">
    <property type="entry name" value="Alkaline_phosphatase_core_sf"/>
</dbReference>
<reference evidence="2 3" key="1">
    <citation type="journal article" date="2008" name="Nature">
        <title>The genome of the model beetle and pest Tribolium castaneum.</title>
        <authorList>
            <consortium name="Tribolium Genome Sequencing Consortium"/>
            <person name="Richards S."/>
            <person name="Gibbs R.A."/>
            <person name="Weinstock G.M."/>
            <person name="Brown S.J."/>
            <person name="Denell R."/>
            <person name="Beeman R.W."/>
            <person name="Gibbs R."/>
            <person name="Beeman R.W."/>
            <person name="Brown S.J."/>
            <person name="Bucher G."/>
            <person name="Friedrich M."/>
            <person name="Grimmelikhuijzen C.J."/>
            <person name="Klingler M."/>
            <person name="Lorenzen M."/>
            <person name="Richards S."/>
            <person name="Roth S."/>
            <person name="Schroder R."/>
            <person name="Tautz D."/>
            <person name="Zdobnov E.M."/>
            <person name="Muzny D."/>
            <person name="Gibbs R.A."/>
            <person name="Weinstock G.M."/>
            <person name="Attaway T."/>
            <person name="Bell S."/>
            <person name="Buhay C.J."/>
            <person name="Chandrabose M.N."/>
            <person name="Chavez D."/>
            <person name="Clerk-Blankenburg K.P."/>
            <person name="Cree A."/>
            <person name="Dao M."/>
            <person name="Davis C."/>
            <person name="Chacko J."/>
            <person name="Dinh H."/>
            <person name="Dugan-Rocha S."/>
            <person name="Fowler G."/>
            <person name="Garner T.T."/>
            <person name="Garnes J."/>
            <person name="Gnirke A."/>
            <person name="Hawes A."/>
            <person name="Hernandez J."/>
            <person name="Hines S."/>
            <person name="Holder M."/>
            <person name="Hume J."/>
            <person name="Jhangiani S.N."/>
            <person name="Joshi V."/>
            <person name="Khan Z.M."/>
            <person name="Jackson L."/>
            <person name="Kovar C."/>
            <person name="Kowis A."/>
            <person name="Lee S."/>
            <person name="Lewis L.R."/>
            <person name="Margolis J."/>
            <person name="Morgan M."/>
            <person name="Nazareth L.V."/>
            <person name="Nguyen N."/>
            <person name="Okwuonu G."/>
            <person name="Parker D."/>
            <person name="Richards S."/>
            <person name="Ruiz S.J."/>
            <person name="Santibanez J."/>
            <person name="Savard J."/>
            <person name="Scherer S.E."/>
            <person name="Schneider B."/>
            <person name="Sodergren E."/>
            <person name="Tautz D."/>
            <person name="Vattahil S."/>
            <person name="Villasana D."/>
            <person name="White C.S."/>
            <person name="Wright R."/>
            <person name="Park Y."/>
            <person name="Beeman R.W."/>
            <person name="Lord J."/>
            <person name="Oppert B."/>
            <person name="Lorenzen M."/>
            <person name="Brown S."/>
            <person name="Wang L."/>
            <person name="Savard J."/>
            <person name="Tautz D."/>
            <person name="Richards S."/>
            <person name="Weinstock G."/>
            <person name="Gibbs R.A."/>
            <person name="Liu Y."/>
            <person name="Worley K."/>
            <person name="Weinstock G."/>
            <person name="Elsik C.G."/>
            <person name="Reese J.T."/>
            <person name="Elhaik E."/>
            <person name="Landan G."/>
            <person name="Graur D."/>
            <person name="Arensburger P."/>
            <person name="Atkinson P."/>
            <person name="Beeman R.W."/>
            <person name="Beidler J."/>
            <person name="Brown S.J."/>
            <person name="Demuth J.P."/>
            <person name="Drury D.W."/>
            <person name="Du Y.Z."/>
            <person name="Fujiwara H."/>
            <person name="Lorenzen M."/>
            <person name="Maselli V."/>
            <person name="Osanai M."/>
            <person name="Park Y."/>
            <person name="Robertson H.M."/>
            <person name="Tu Z."/>
            <person name="Wang J.J."/>
            <person name="Wang S."/>
            <person name="Richards S."/>
            <person name="Song H."/>
            <person name="Zhang L."/>
            <person name="Sodergren E."/>
            <person name="Werner D."/>
            <person name="Stanke M."/>
            <person name="Morgenstern B."/>
            <person name="Solovyev V."/>
            <person name="Kosarev P."/>
            <person name="Brown G."/>
            <person name="Chen H.C."/>
            <person name="Ermolaeva O."/>
            <person name="Hlavina W."/>
            <person name="Kapustin Y."/>
            <person name="Kiryutin B."/>
            <person name="Kitts P."/>
            <person name="Maglott D."/>
            <person name="Pruitt K."/>
            <person name="Sapojnikov V."/>
            <person name="Souvorov A."/>
            <person name="Mackey A.J."/>
            <person name="Waterhouse R.M."/>
            <person name="Wyder S."/>
            <person name="Zdobnov E.M."/>
            <person name="Zdobnov E.M."/>
            <person name="Wyder S."/>
            <person name="Kriventseva E.V."/>
            <person name="Kadowaki T."/>
            <person name="Bork P."/>
            <person name="Aranda M."/>
            <person name="Bao R."/>
            <person name="Beermann A."/>
            <person name="Berns N."/>
            <person name="Bolognesi R."/>
            <person name="Bonneton F."/>
            <person name="Bopp D."/>
            <person name="Brown S.J."/>
            <person name="Bucher G."/>
            <person name="Butts T."/>
            <person name="Chaumot A."/>
            <person name="Denell R.E."/>
            <person name="Ferrier D.E."/>
            <person name="Friedrich M."/>
            <person name="Gordon C.M."/>
            <person name="Jindra M."/>
            <person name="Klingler M."/>
            <person name="Lan Q."/>
            <person name="Lattorff H.M."/>
            <person name="Laudet V."/>
            <person name="von Levetsow C."/>
            <person name="Liu Z."/>
            <person name="Lutz R."/>
            <person name="Lynch J.A."/>
            <person name="da Fonseca R.N."/>
            <person name="Posnien N."/>
            <person name="Reuter R."/>
            <person name="Roth S."/>
            <person name="Savard J."/>
            <person name="Schinko J.B."/>
            <person name="Schmitt C."/>
            <person name="Schoppmeier M."/>
            <person name="Schroder R."/>
            <person name="Shippy T.D."/>
            <person name="Simonnet F."/>
            <person name="Marques-Souza H."/>
            <person name="Tautz D."/>
            <person name="Tomoyasu Y."/>
            <person name="Trauner J."/>
            <person name="Van der Zee M."/>
            <person name="Vervoort M."/>
            <person name="Wittkopp N."/>
            <person name="Wimmer E.A."/>
            <person name="Yang X."/>
            <person name="Jones A.K."/>
            <person name="Sattelle D.B."/>
            <person name="Ebert P.R."/>
            <person name="Nelson D."/>
            <person name="Scott J.G."/>
            <person name="Beeman R.W."/>
            <person name="Muthukrishnan S."/>
            <person name="Kramer K.J."/>
            <person name="Arakane Y."/>
            <person name="Beeman R.W."/>
            <person name="Zhu Q."/>
            <person name="Hogenkamp D."/>
            <person name="Dixit R."/>
            <person name="Oppert B."/>
            <person name="Jiang H."/>
            <person name="Zou Z."/>
            <person name="Marshall J."/>
            <person name="Elpidina E."/>
            <person name="Vinokurov K."/>
            <person name="Oppert C."/>
            <person name="Zou Z."/>
            <person name="Evans J."/>
            <person name="Lu Z."/>
            <person name="Zhao P."/>
            <person name="Sumathipala N."/>
            <person name="Altincicek B."/>
            <person name="Vilcinskas A."/>
            <person name="Williams M."/>
            <person name="Hultmark D."/>
            <person name="Hetru C."/>
            <person name="Jiang H."/>
            <person name="Grimmelikhuijzen C.J."/>
            <person name="Hauser F."/>
            <person name="Cazzamali G."/>
            <person name="Williamson M."/>
            <person name="Park Y."/>
            <person name="Li B."/>
            <person name="Tanaka Y."/>
            <person name="Predel R."/>
            <person name="Neupert S."/>
            <person name="Schachtner J."/>
            <person name="Verleyen P."/>
            <person name="Raible F."/>
            <person name="Bork P."/>
            <person name="Friedrich M."/>
            <person name="Walden K.K."/>
            <person name="Robertson H.M."/>
            <person name="Angeli S."/>
            <person name="Foret S."/>
            <person name="Bucher G."/>
            <person name="Schuetz S."/>
            <person name="Maleszka R."/>
            <person name="Wimmer E.A."/>
            <person name="Beeman R.W."/>
            <person name="Lorenzen M."/>
            <person name="Tomoyasu Y."/>
            <person name="Miller S.C."/>
            <person name="Grossmann D."/>
            <person name="Bucher G."/>
        </authorList>
    </citation>
    <scope>NUCLEOTIDE SEQUENCE [LARGE SCALE GENOMIC DNA]</scope>
    <source>
        <strain evidence="2 3">Georgia GA2</strain>
    </source>
</reference>
<keyword evidence="1" id="KW-0812">Transmembrane</keyword>
<dbReference type="InParanoid" id="A0A139WC31"/>
<feature type="transmembrane region" description="Helical" evidence="1">
    <location>
        <begin position="598"/>
        <end position="618"/>
    </location>
</feature>
<name>A0A139WC31_TRICA</name>
<keyword evidence="1" id="KW-0472">Membrane</keyword>
<dbReference type="CDD" id="cd16021">
    <property type="entry name" value="ALP_like"/>
    <property type="match status" value="4"/>
</dbReference>
<proteinExistence type="predicted"/>
<evidence type="ECO:0000313" key="3">
    <source>
        <dbReference type="Proteomes" id="UP000007266"/>
    </source>
</evidence>
<sequence>MKKIFGALLLLGILKLYLLYTSRYSFSDFAPKNQKKRYLIETPKCRILDVSPFDPQVMPHFKREFYKFCGPFGLLTYVTVENKTATLHINETVARRHRRSFRCLYQNLAEIEFMYYKLQNYLEHPAFMPFIPFERNVTFDFDFVAVICLRAKKVFYANVHAPIVLKENITERQKLMKNRDQAFSVLIVGIESMSRLNFLRTLPKTHLLLEENNWISLKGYSKIADNTLPNLLALLAGLDDPKTFENCANCSLLFSEFGQVGYATAYAEDEPSLVGNQQIFEKFPTDYNFHPYFRINENLKNRKRHGLNYCTGPENSGERVLNLAKNFAQTFKNRPSFGLFWMKSFSHNNLNLASSMDSKIRDFFVNITNSGILKNTFVFFLSDHGLRFGSFRETAMGWLEERLPFVYIWVPVIFRVNFRKQYHSLEDNSDKLTTPYHLYMTLQDILVLSKQNYGIKASQACPNCRSLFESFEDRTCEEAGIDYHWCACNDYIALNTEANFVTILSEYVLRYIHTMIFDQGGEKKCLRYSITRIISVSISDNHKNILLIFETSPKAVFEVTVLYTPGRGQTYSVKGGISRLDNYVQTAIMFRQSFDVSVAKICVFALLLGILALYLLYISRSSFSNLYQKNEIEYKSQSDEPKLQLTPTVQRYSIETQKCKILDIHPFNPQVLDYFKREKYKPCGPSELLTYVTIDDNRAFLHLNEKIAGKNQSLTCRYAKIEQMTPKFKLEDFLNQAVFTPFERNVYIDFDHVFVKCLLGNKVVYRNTHAPIILREEIIERQQKMEKRNEAFSVLIIGIDSMSRLNFLRSFPKTHLFLTENNWISFKGYNKVADNTYPNLMALLAGIDEPTAGKKCSSRSLTDCPLVLFDYRNLGYATAYAEDEPWMGNFIKNQRSFDKTPTDYYFRPYFRINEKLTTRKINGLNYCTGPENSGERVLNLAKNFAQTLKNRPSFGLFWMNSFSHNNLNLASSMDTKIYNFFRNISDSGILQNTFVLFLSDQGLNVGTFRETPMGWLEDKLPFIYVWVPVEFQIKFPDKYESFQRNTNQLTSPYHLYMTLQDILVVSKQNFTLKPSQGCPKCRSLFESFENRSCEEAGIGTLWCTCHNYTTINNRAYFVQQASKCVLEHIISKSVLGQNCSKYTIAKVISARISQNRNYIVLVLETSPRAIFEATVLYEPESYQIFRVIGEIIRLDNYAEHTLYLVYISRSSYSDFYHKIESEYKWHTDESNPQLIVERYLIETQKCKILDVHPFNPQVLDYFKREKYKPCGPSELLTYVTIDNNRAFLHLNEKIAGKNQSLTCHYAKIEQMTSNFKLKDFLNQAVFTPFERSVYIDFDHVYVMCLLGNKVVYRNTHAPIILREEIIERQQKMEKRNEAFSVLIIGIDSMSRLNFLRSFPKTHLFLKENNWISFKGYNKVADNTYPNLMALLAGIDEPTAEKKCSSRSLTDCPLVLFDYRNLGYATAYAEDEPWMGNFIQNQRSFDKTPTDYYFRPYFRINEKLTTRKINGLNYCTGPENSGERVLNLAKNFAQTLKNRPSFGLFWVNGFTHNLLNMGSSMDLKMRDFLKKMRDSGVLQNTFVFFLSDHGLRVGSFRQTTMGWLEERLPFIYVWVPERFQVEFRRQYHNLKLNVNQLTSPYHLYMTLQDILVLSKQNYKVKASQKCPKCRSLFESYEDRSCKEAGIDFHWCTCNTYTAVMNESVLVQNATDYVLKYIHRFISEQNGDKKCVKYTIAKIITARISDDHTHILLIFETSPKAVFEVTLLYKAGSKQTFSIKGGISRLDRYTKYSYCTSNRRYLVHSQKCKIKNFDPFDPQVKNYFFIEEQQPPCGPSELLTFVRTDNNIPTVHINAKLAVKYPQLICYYRKVERLKSLTKPDDHVTFHGKFYPFDQKLVLDVDFVSIVCKNANKTIYENTHAPIIVKQTVIDKQNSMKNRDKAFSVLIVGIDSVSRLNLIRILRKSYLFLWKHNWLALKGYNKIDDNTYPNVMALLAGLDAQNSAEKCPATKLEGLDHCPLIWYNYRNAGYATAYAEDETTISTFNLHKKGFTSPPTDYYFRPYLQTTENLKTRLFHGLKLCTGPENTGERVLNLAKNFAKTLKNRPSFGFFWMNSFSHNSLNSASVMDDKLWEFLQDISKSGALQNTFVVFLSDHGTRWGDFRETVLGWYEERLPFIYFWVPRKFRTRFPQEYKNLKLNADRLTTPYDVYMTLQHILVLSGQDYTMKPSHGCVKCRSLFEQVDKERSCEDASIDPHWCTCYNYSPLNETNLVEGASDYVLRYINGVITAQNGAGKCVIYTLGKIIAARISDDRKFIIVVLEMEPKAIFEVTVRYSPGIKPFFSVNGGISRIDSYRSHSTCVHQDFLKKLCFCRE</sequence>
<protein>
    <submittedName>
        <fullName evidence="2">Uncharacterized protein</fullName>
    </submittedName>
</protein>
<dbReference type="SUPFAM" id="SSF53649">
    <property type="entry name" value="Alkaline phosphatase-like"/>
    <property type="match status" value="4"/>
</dbReference>
<dbReference type="InterPro" id="IPR004245">
    <property type="entry name" value="DUF229"/>
</dbReference>
<organism evidence="2 3">
    <name type="scientific">Tribolium castaneum</name>
    <name type="common">Red flour beetle</name>
    <dbReference type="NCBI Taxonomy" id="7070"/>
    <lineage>
        <taxon>Eukaryota</taxon>
        <taxon>Metazoa</taxon>
        <taxon>Ecdysozoa</taxon>
        <taxon>Arthropoda</taxon>
        <taxon>Hexapoda</taxon>
        <taxon>Insecta</taxon>
        <taxon>Pterygota</taxon>
        <taxon>Neoptera</taxon>
        <taxon>Endopterygota</taxon>
        <taxon>Coleoptera</taxon>
        <taxon>Polyphaga</taxon>
        <taxon>Cucujiformia</taxon>
        <taxon>Tenebrionidae</taxon>
        <taxon>Tenebrionidae incertae sedis</taxon>
        <taxon>Tribolium</taxon>
    </lineage>
</organism>
<gene>
    <name evidence="2" type="primary">AUGUSTUS-3.0.2_12796</name>
    <name evidence="2" type="ORF">TcasGA2_TC012796</name>
</gene>
<dbReference type="PANTHER" id="PTHR10974:SF9">
    <property type="entry name" value="DUF229 DOMAIN CONTAINING PROTEIN-RELATED"/>
    <property type="match status" value="1"/>
</dbReference>
<reference evidence="2 3" key="2">
    <citation type="journal article" date="2010" name="Nucleic Acids Res.">
        <title>BeetleBase in 2010: revisions to provide comprehensive genomic information for Tribolium castaneum.</title>
        <authorList>
            <person name="Kim H.S."/>
            <person name="Murphy T."/>
            <person name="Xia J."/>
            <person name="Caragea D."/>
            <person name="Park Y."/>
            <person name="Beeman R.W."/>
            <person name="Lorenzen M.D."/>
            <person name="Butcher S."/>
            <person name="Manak J.R."/>
            <person name="Brown S.J."/>
        </authorList>
    </citation>
    <scope>GENOME REANNOTATION</scope>
    <source>
        <strain evidence="2 3">Georgia GA2</strain>
    </source>
</reference>
<dbReference type="EMBL" id="KQ971372">
    <property type="protein sequence ID" value="KYB25405.1"/>
    <property type="molecule type" value="Genomic_DNA"/>
</dbReference>
<dbReference type="FunFam" id="3.40.720.10:FF:000017">
    <property type="entry name" value="Predicted protein"/>
    <property type="match status" value="4"/>
</dbReference>
<keyword evidence="3" id="KW-1185">Reference proteome</keyword>
<evidence type="ECO:0000313" key="2">
    <source>
        <dbReference type="EMBL" id="KYB25405.1"/>
    </source>
</evidence>
<accession>A0A139WC31</accession>
<keyword evidence="1" id="KW-1133">Transmembrane helix</keyword>
<dbReference type="STRING" id="7070.A0A139WC31"/>
<dbReference type="Gene3D" id="3.40.720.10">
    <property type="entry name" value="Alkaline Phosphatase, subunit A"/>
    <property type="match status" value="4"/>
</dbReference>
<dbReference type="Pfam" id="PF02995">
    <property type="entry name" value="DUF229"/>
    <property type="match status" value="4"/>
</dbReference>